<evidence type="ECO:0000256" key="5">
    <source>
        <dbReference type="SAM" id="Phobius"/>
    </source>
</evidence>
<dbReference type="OrthoDB" id="6093643at2759"/>
<dbReference type="Proteomes" id="UP000030746">
    <property type="component" value="Unassembled WGS sequence"/>
</dbReference>
<dbReference type="EMBL" id="KB203946">
    <property type="protein sequence ID" value="ESO82335.1"/>
    <property type="molecule type" value="Genomic_DNA"/>
</dbReference>
<organism evidence="7 8">
    <name type="scientific">Lottia gigantea</name>
    <name type="common">Giant owl limpet</name>
    <dbReference type="NCBI Taxonomy" id="225164"/>
    <lineage>
        <taxon>Eukaryota</taxon>
        <taxon>Metazoa</taxon>
        <taxon>Spiralia</taxon>
        <taxon>Lophotrochozoa</taxon>
        <taxon>Mollusca</taxon>
        <taxon>Gastropoda</taxon>
        <taxon>Patellogastropoda</taxon>
        <taxon>Lottioidea</taxon>
        <taxon>Lottiidae</taxon>
        <taxon>Lottia</taxon>
    </lineage>
</organism>
<dbReference type="PANTHER" id="PTHR44337:SF20">
    <property type="entry name" value="CARCINOEMBRYONIC ANTIGEN-RELATED CELL ADHESION MOLECULE 5-RELATED"/>
    <property type="match status" value="1"/>
</dbReference>
<evidence type="ECO:0000259" key="6">
    <source>
        <dbReference type="PROSITE" id="PS50835"/>
    </source>
</evidence>
<reference evidence="7 8" key="1">
    <citation type="journal article" date="2013" name="Nature">
        <title>Insights into bilaterian evolution from three spiralian genomes.</title>
        <authorList>
            <person name="Simakov O."/>
            <person name="Marletaz F."/>
            <person name="Cho S.J."/>
            <person name="Edsinger-Gonzales E."/>
            <person name="Havlak P."/>
            <person name="Hellsten U."/>
            <person name="Kuo D.H."/>
            <person name="Larsson T."/>
            <person name="Lv J."/>
            <person name="Arendt D."/>
            <person name="Savage R."/>
            <person name="Osoegawa K."/>
            <person name="de Jong P."/>
            <person name="Grimwood J."/>
            <person name="Chapman J.A."/>
            <person name="Shapiro H."/>
            <person name="Aerts A."/>
            <person name="Otillar R.P."/>
            <person name="Terry A.Y."/>
            <person name="Boore J.L."/>
            <person name="Grigoriev I.V."/>
            <person name="Lindberg D.R."/>
            <person name="Seaver E.C."/>
            <person name="Weisblat D.A."/>
            <person name="Putnam N.H."/>
            <person name="Rokhsar D.S."/>
        </authorList>
    </citation>
    <scope>NUCLEOTIDE SEQUENCE [LARGE SCALE GENOMIC DNA]</scope>
</reference>
<keyword evidence="8" id="KW-1185">Reference proteome</keyword>
<evidence type="ECO:0000256" key="3">
    <source>
        <dbReference type="ARBA" id="ARBA00023180"/>
    </source>
</evidence>
<dbReference type="PROSITE" id="PS50835">
    <property type="entry name" value="IG_LIKE"/>
    <property type="match status" value="1"/>
</dbReference>
<dbReference type="Gene3D" id="2.60.40.10">
    <property type="entry name" value="Immunoglobulins"/>
    <property type="match status" value="1"/>
</dbReference>
<gene>
    <name evidence="7" type="ORF">LOTGIDRAFT_170115</name>
</gene>
<dbReference type="AlphaFoldDB" id="V3ZJ35"/>
<accession>V3ZJ35</accession>
<proteinExistence type="predicted"/>
<evidence type="ECO:0000313" key="7">
    <source>
        <dbReference type="EMBL" id="ESO82335.1"/>
    </source>
</evidence>
<dbReference type="SMART" id="SM00408">
    <property type="entry name" value="IGc2"/>
    <property type="match status" value="1"/>
</dbReference>
<dbReference type="KEGG" id="lgi:LOTGIDRAFT_170115"/>
<evidence type="ECO:0000256" key="1">
    <source>
        <dbReference type="ARBA" id="ARBA00022729"/>
    </source>
</evidence>
<dbReference type="PANTHER" id="PTHR44337">
    <property type="entry name" value="CARCINOEMBRYONIC ANTIGEN-RELATED CELL ADHESION MOLECULE 8"/>
    <property type="match status" value="1"/>
</dbReference>
<dbReference type="InterPro" id="IPR003599">
    <property type="entry name" value="Ig_sub"/>
</dbReference>
<keyword evidence="2" id="KW-1015">Disulfide bond</keyword>
<feature type="domain" description="Ig-like" evidence="6">
    <location>
        <begin position="145"/>
        <end position="232"/>
    </location>
</feature>
<evidence type="ECO:0000313" key="8">
    <source>
        <dbReference type="Proteomes" id="UP000030746"/>
    </source>
</evidence>
<dbReference type="SMART" id="SM00409">
    <property type="entry name" value="IG"/>
    <property type="match status" value="1"/>
</dbReference>
<keyword evidence="5" id="KW-1133">Transmembrane helix</keyword>
<dbReference type="HOGENOM" id="CLU_829736_0_0_1"/>
<sequence length="335" mass="37457">MAITREMSLWRMIFVISIYTLHVSAQYFKLRGATPYSSVGSQYTMYCNMERGGYPSAAYRVLFRRGDEEMCSLNVKPCAGIESTVSDYFCSCYHGNNTVMYLTIRDVTADDEADWTCGLERYNLKSDKFSLPLYYGPGDSISITPHTIEKHTVNEGNSLAPITCTAQCKPECHLNWRKLRGSGDIVDDDATLISNDSVLYITDVSKSDEGRYVCQASNIIDKNSSVVFVHVNAKQVSTGEESRLSFGVGVGVGIVVCAVVMVTGMAIGIFVYSKVKSHNQGRENTRTESVTSSMVPIYDEPHQPNIFRPRKQDYRIINQPQLPAYEDHSFDLSPL</sequence>
<keyword evidence="3" id="KW-0325">Glycoprotein</keyword>
<keyword evidence="5" id="KW-0812">Transmembrane</keyword>
<feature type="transmembrane region" description="Helical" evidence="5">
    <location>
        <begin position="244"/>
        <end position="272"/>
    </location>
</feature>
<dbReference type="InterPro" id="IPR052598">
    <property type="entry name" value="IgSF_CEA-related"/>
</dbReference>
<keyword evidence="1" id="KW-0732">Signal</keyword>
<keyword evidence="5" id="KW-0472">Membrane</keyword>
<dbReference type="SUPFAM" id="SSF48726">
    <property type="entry name" value="Immunoglobulin"/>
    <property type="match status" value="2"/>
</dbReference>
<protein>
    <recommendedName>
        <fullName evidence="6">Ig-like domain-containing protein</fullName>
    </recommendedName>
</protein>
<dbReference type="STRING" id="225164.V3ZJ35"/>
<evidence type="ECO:0000256" key="2">
    <source>
        <dbReference type="ARBA" id="ARBA00023157"/>
    </source>
</evidence>
<dbReference type="GeneID" id="20241322"/>
<dbReference type="InterPro" id="IPR003598">
    <property type="entry name" value="Ig_sub2"/>
</dbReference>
<evidence type="ECO:0000256" key="4">
    <source>
        <dbReference type="ARBA" id="ARBA00023319"/>
    </source>
</evidence>
<dbReference type="InterPro" id="IPR007110">
    <property type="entry name" value="Ig-like_dom"/>
</dbReference>
<dbReference type="RefSeq" id="XP_009066996.1">
    <property type="nucleotide sequence ID" value="XM_009068748.1"/>
</dbReference>
<dbReference type="CTD" id="20241322"/>
<keyword evidence="4" id="KW-0393">Immunoglobulin domain</keyword>
<name>V3ZJ35_LOTGI</name>
<dbReference type="InterPro" id="IPR036179">
    <property type="entry name" value="Ig-like_dom_sf"/>
</dbReference>
<dbReference type="Pfam" id="PF13927">
    <property type="entry name" value="Ig_3"/>
    <property type="match status" value="1"/>
</dbReference>
<dbReference type="InterPro" id="IPR013783">
    <property type="entry name" value="Ig-like_fold"/>
</dbReference>